<accession>F6EI49</accession>
<evidence type="ECO:0000313" key="3">
    <source>
        <dbReference type="Proteomes" id="UP000009235"/>
    </source>
</evidence>
<organism evidence="2 3">
    <name type="scientific">Hoyosella subflava (strain DSM 45089 / JCM 17490 / NBRC 109087 / DQS3-9A1)</name>
    <name type="common">Amycolicicoccus subflavus</name>
    <dbReference type="NCBI Taxonomy" id="443218"/>
    <lineage>
        <taxon>Bacteria</taxon>
        <taxon>Bacillati</taxon>
        <taxon>Actinomycetota</taxon>
        <taxon>Actinomycetes</taxon>
        <taxon>Mycobacteriales</taxon>
        <taxon>Hoyosellaceae</taxon>
        <taxon>Hoyosella</taxon>
    </lineage>
</organism>
<dbReference type="InterPro" id="IPR036291">
    <property type="entry name" value="NAD(P)-bd_dom_sf"/>
</dbReference>
<dbReference type="Pfam" id="PF08240">
    <property type="entry name" value="ADH_N"/>
    <property type="match status" value="1"/>
</dbReference>
<dbReference type="OrthoDB" id="9792162at2"/>
<dbReference type="InterPro" id="IPR052733">
    <property type="entry name" value="Chloroplast_QOR"/>
</dbReference>
<dbReference type="EMBL" id="CP002786">
    <property type="protein sequence ID" value="AEF41156.1"/>
    <property type="molecule type" value="Genomic_DNA"/>
</dbReference>
<dbReference type="PANTHER" id="PTHR44013:SF1">
    <property type="entry name" value="ZINC-TYPE ALCOHOL DEHYDROGENASE-LIKE PROTEIN C16A3.02C"/>
    <property type="match status" value="1"/>
</dbReference>
<dbReference type="HOGENOM" id="CLU_026673_3_3_11"/>
<dbReference type="SUPFAM" id="SSF51735">
    <property type="entry name" value="NAD(P)-binding Rossmann-fold domains"/>
    <property type="match status" value="1"/>
</dbReference>
<reference evidence="2 3" key="1">
    <citation type="journal article" date="2011" name="J. Bacteriol.">
        <title>Complete genome sequence of Amycolicicoccus subflavus DQS3-9A1T, an actinomycete isolated from crude oil-polluted soil.</title>
        <authorList>
            <person name="Cai M."/>
            <person name="Chen W.M."/>
            <person name="Nie Y."/>
            <person name="Chi C.Q."/>
            <person name="Wang Y.N."/>
            <person name="Tang Y.Q."/>
            <person name="Li G.Y."/>
            <person name="Wu X.L."/>
        </authorList>
    </citation>
    <scope>NUCLEOTIDE SEQUENCE [LARGE SCALE GENOMIC DNA]</scope>
    <source>
        <strain evidence="3">DSM 45089 / DQS3-9A1</strain>
    </source>
</reference>
<dbReference type="InterPro" id="IPR020843">
    <property type="entry name" value="ER"/>
</dbReference>
<dbReference type="AlphaFoldDB" id="F6EI49"/>
<dbReference type="GO" id="GO:0016491">
    <property type="term" value="F:oxidoreductase activity"/>
    <property type="evidence" value="ECO:0007669"/>
    <property type="project" value="InterPro"/>
</dbReference>
<dbReference type="eggNOG" id="COG0604">
    <property type="taxonomic scope" value="Bacteria"/>
</dbReference>
<dbReference type="InterPro" id="IPR013154">
    <property type="entry name" value="ADH-like_N"/>
</dbReference>
<feature type="domain" description="Enoyl reductase (ER)" evidence="1">
    <location>
        <begin position="10"/>
        <end position="320"/>
    </location>
</feature>
<dbReference type="Gene3D" id="3.90.180.10">
    <property type="entry name" value="Medium-chain alcohol dehydrogenases, catalytic domain"/>
    <property type="match status" value="1"/>
</dbReference>
<proteinExistence type="predicted"/>
<dbReference type="STRING" id="443218.AS9A_2709"/>
<sequence length="324" mass="34971">MKAAVYDRYGPPEVMRITDVDKPTPRDDEILVKVYSTTVTAGDYRVRTLDTPAGFRLMSRIVFGVSTPRKPILGSELAGDVASVGKDVRSFAVGDAVVAFTDAGLGCHAEYRCVPESGIVVRKPQNLTYEQSAALCFGGTTALHFLRKAKLKAGERVLVNGASGAVGTACVQLAHHLGAEVTGVCSTANIELVRSLGATHVVDYTREDFVHSGQTYDVIIDVADTARFALSKRALTENGRLLLVSAPLAELLKAPFSSLLRRQKVIGGVALGRLDDVQQLVRLAEEGVYTPVIDRTYAFADIVEAHRYVATRRKKGNVVLVLDQ</sequence>
<dbReference type="Proteomes" id="UP000009235">
    <property type="component" value="Chromosome"/>
</dbReference>
<gene>
    <name evidence="2" type="ordered locus">AS9A_2709</name>
</gene>
<dbReference type="PANTHER" id="PTHR44013">
    <property type="entry name" value="ZINC-TYPE ALCOHOL DEHYDROGENASE-LIKE PROTEIN C16A3.02C"/>
    <property type="match status" value="1"/>
</dbReference>
<evidence type="ECO:0000259" key="1">
    <source>
        <dbReference type="SMART" id="SM00829"/>
    </source>
</evidence>
<dbReference type="SUPFAM" id="SSF50129">
    <property type="entry name" value="GroES-like"/>
    <property type="match status" value="1"/>
</dbReference>
<dbReference type="Pfam" id="PF13602">
    <property type="entry name" value="ADH_zinc_N_2"/>
    <property type="match status" value="1"/>
</dbReference>
<dbReference type="CDD" id="cd08267">
    <property type="entry name" value="MDR1"/>
    <property type="match status" value="1"/>
</dbReference>
<dbReference type="Gene3D" id="3.40.50.720">
    <property type="entry name" value="NAD(P)-binding Rossmann-like Domain"/>
    <property type="match status" value="1"/>
</dbReference>
<dbReference type="SMART" id="SM00829">
    <property type="entry name" value="PKS_ER"/>
    <property type="match status" value="1"/>
</dbReference>
<dbReference type="InterPro" id="IPR011032">
    <property type="entry name" value="GroES-like_sf"/>
</dbReference>
<evidence type="ECO:0000313" key="2">
    <source>
        <dbReference type="EMBL" id="AEF41156.1"/>
    </source>
</evidence>
<protein>
    <submittedName>
        <fullName evidence="2">Alcohol dehydrogenase zinc-binding domain protein</fullName>
    </submittedName>
</protein>
<dbReference type="KEGG" id="asd:AS9A_2709"/>
<name>F6EI49_HOYSD</name>
<dbReference type="RefSeq" id="WP_013807505.1">
    <property type="nucleotide sequence ID" value="NC_015564.1"/>
</dbReference>
<keyword evidence="3" id="KW-1185">Reference proteome</keyword>